<dbReference type="Pfam" id="PF00534">
    <property type="entry name" value="Glycos_transf_1"/>
    <property type="match status" value="1"/>
</dbReference>
<dbReference type="InterPro" id="IPR028098">
    <property type="entry name" value="Glyco_trans_4-like_N"/>
</dbReference>
<dbReference type="EMBL" id="JQEC01000051">
    <property type="protein sequence ID" value="KGJ89906.1"/>
    <property type="molecule type" value="Genomic_DNA"/>
</dbReference>
<dbReference type="PANTHER" id="PTHR12526">
    <property type="entry name" value="GLYCOSYLTRANSFERASE"/>
    <property type="match status" value="1"/>
</dbReference>
<dbReference type="PATRIC" id="fig|28229.3.peg.3709"/>
<dbReference type="Gene3D" id="3.40.50.2000">
    <property type="entry name" value="Glycogen Phosphorylase B"/>
    <property type="match status" value="2"/>
</dbReference>
<comment type="caution">
    <text evidence="3">The sequence shown here is derived from an EMBL/GenBank/DDBJ whole genome shotgun (WGS) entry which is preliminary data.</text>
</comment>
<sequence length="355" mass="39951">MKRVLVVSASFRGGGSERLAVEFANTAVMLGYNVTYFVGISEGPYLNELNPSIKLVEGGKKNFSLSLFKLSKLYSQNKIDSVFCSQEYVISIVYLARLFSNSKPFLIGREASTPSINLLESKTNLKLKLLKAITRFSYDRVDKLIVPTISVENDLHNFYGITRQLDVIPNPVDANRLHELALNSISFNFDKKNKYFIVVGRLVKSKGVDTIIKAIHLLNTPNYHLIILGEGEHMVELIHLVNTLELIKQVHFLGFQKNPFPFILKSDIFISASKYEGMPNSLIQAIALNTPCLSTLSTSAVSTLLKEERIFPFQDEIALVTCILDTLTTNVEFCDKLIDKFLTPSEYVTKVLEIR</sequence>
<gene>
    <name evidence="3" type="ORF">GAB14E_3784</name>
</gene>
<dbReference type="GO" id="GO:1901135">
    <property type="term" value="P:carbohydrate derivative metabolic process"/>
    <property type="evidence" value="ECO:0007669"/>
    <property type="project" value="UniProtKB-ARBA"/>
</dbReference>
<evidence type="ECO:0000313" key="3">
    <source>
        <dbReference type="EMBL" id="KGJ89906.1"/>
    </source>
</evidence>
<protein>
    <submittedName>
        <fullName evidence="3">Glycosyl transferase group 1</fullName>
    </submittedName>
</protein>
<name>A0A099KHR0_COLPS</name>
<dbReference type="AlphaFoldDB" id="A0A099KHR0"/>
<evidence type="ECO:0000313" key="4">
    <source>
        <dbReference type="Proteomes" id="UP000029868"/>
    </source>
</evidence>
<reference evidence="3 4" key="1">
    <citation type="submission" date="2014-08" db="EMBL/GenBank/DDBJ databases">
        <title>Genomic and Phenotypic Diversity of Colwellia psychrerythraea strains from Disparate Marine Basins.</title>
        <authorList>
            <person name="Techtmann S.M."/>
            <person name="Stelling S.C."/>
            <person name="Utturkar S.M."/>
            <person name="Alshibli N."/>
            <person name="Harris A."/>
            <person name="Brown S.D."/>
            <person name="Hazen T.C."/>
        </authorList>
    </citation>
    <scope>NUCLEOTIDE SEQUENCE [LARGE SCALE GENOMIC DNA]</scope>
    <source>
        <strain evidence="3 4">GAB14E</strain>
    </source>
</reference>
<dbReference type="OrthoDB" id="9792269at2"/>
<feature type="domain" description="Glycosyl transferase family 1" evidence="1">
    <location>
        <begin position="187"/>
        <end position="329"/>
    </location>
</feature>
<keyword evidence="3" id="KW-0808">Transferase</keyword>
<proteinExistence type="predicted"/>
<dbReference type="RefSeq" id="WP_033083680.1">
    <property type="nucleotide sequence ID" value="NZ_JQEC01000051.1"/>
</dbReference>
<feature type="domain" description="Glycosyltransferase subfamily 4-like N-terminal" evidence="2">
    <location>
        <begin position="14"/>
        <end position="176"/>
    </location>
</feature>
<organism evidence="3 4">
    <name type="scientific">Colwellia psychrerythraea</name>
    <name type="common">Vibrio psychroerythus</name>
    <dbReference type="NCBI Taxonomy" id="28229"/>
    <lineage>
        <taxon>Bacteria</taxon>
        <taxon>Pseudomonadati</taxon>
        <taxon>Pseudomonadota</taxon>
        <taxon>Gammaproteobacteria</taxon>
        <taxon>Alteromonadales</taxon>
        <taxon>Colwelliaceae</taxon>
        <taxon>Colwellia</taxon>
    </lineage>
</organism>
<dbReference type="GO" id="GO:0016757">
    <property type="term" value="F:glycosyltransferase activity"/>
    <property type="evidence" value="ECO:0007669"/>
    <property type="project" value="InterPro"/>
</dbReference>
<evidence type="ECO:0000259" key="2">
    <source>
        <dbReference type="Pfam" id="PF13439"/>
    </source>
</evidence>
<dbReference type="CDD" id="cd03811">
    <property type="entry name" value="GT4_GT28_WabH-like"/>
    <property type="match status" value="1"/>
</dbReference>
<dbReference type="Proteomes" id="UP000029868">
    <property type="component" value="Unassembled WGS sequence"/>
</dbReference>
<dbReference type="InterPro" id="IPR001296">
    <property type="entry name" value="Glyco_trans_1"/>
</dbReference>
<dbReference type="Pfam" id="PF13439">
    <property type="entry name" value="Glyco_transf_4"/>
    <property type="match status" value="1"/>
</dbReference>
<accession>A0A099KHR0</accession>
<dbReference type="PANTHER" id="PTHR12526:SF630">
    <property type="entry name" value="GLYCOSYLTRANSFERASE"/>
    <property type="match status" value="1"/>
</dbReference>
<evidence type="ECO:0000259" key="1">
    <source>
        <dbReference type="Pfam" id="PF00534"/>
    </source>
</evidence>
<dbReference type="SUPFAM" id="SSF53756">
    <property type="entry name" value="UDP-Glycosyltransferase/glycogen phosphorylase"/>
    <property type="match status" value="1"/>
</dbReference>